<organism evidence="1 2">
    <name type="scientific">Porites evermanni</name>
    <dbReference type="NCBI Taxonomy" id="104178"/>
    <lineage>
        <taxon>Eukaryota</taxon>
        <taxon>Metazoa</taxon>
        <taxon>Cnidaria</taxon>
        <taxon>Anthozoa</taxon>
        <taxon>Hexacorallia</taxon>
        <taxon>Scleractinia</taxon>
        <taxon>Fungiina</taxon>
        <taxon>Poritidae</taxon>
        <taxon>Porites</taxon>
    </lineage>
</organism>
<dbReference type="Proteomes" id="UP001159427">
    <property type="component" value="Unassembled WGS sequence"/>
</dbReference>
<protein>
    <submittedName>
        <fullName evidence="1">Uncharacterized protein</fullName>
    </submittedName>
</protein>
<gene>
    <name evidence="1" type="ORF">PEVE_00008111</name>
</gene>
<keyword evidence="2" id="KW-1185">Reference proteome</keyword>
<evidence type="ECO:0000313" key="1">
    <source>
        <dbReference type="EMBL" id="CAH3020667.1"/>
    </source>
</evidence>
<sequence>MVFKVVGGQPGPAGYIYQLWKSNDSLNEDVTNVLGISRSFPIPYKNRLVSSWQTTKPKEARVALYKNGNEVLSIVFNATNSDKENWFSADRVTFSPWEDLTSNLRHFSHSQEIQRGHFTSQALISLAIMTLDG</sequence>
<name>A0ABN8LX13_9CNID</name>
<proteinExistence type="predicted"/>
<accession>A0ABN8LX13</accession>
<evidence type="ECO:0000313" key="2">
    <source>
        <dbReference type="Proteomes" id="UP001159427"/>
    </source>
</evidence>
<comment type="caution">
    <text evidence="1">The sequence shown here is derived from an EMBL/GenBank/DDBJ whole genome shotgun (WGS) entry which is preliminary data.</text>
</comment>
<reference evidence="1 2" key="1">
    <citation type="submission" date="2022-05" db="EMBL/GenBank/DDBJ databases">
        <authorList>
            <consortium name="Genoscope - CEA"/>
            <person name="William W."/>
        </authorList>
    </citation>
    <scope>NUCLEOTIDE SEQUENCE [LARGE SCALE GENOMIC DNA]</scope>
</reference>
<dbReference type="EMBL" id="CALNXI010000155">
    <property type="protein sequence ID" value="CAH3020667.1"/>
    <property type="molecule type" value="Genomic_DNA"/>
</dbReference>